<comment type="caution">
    <text evidence="7">The sequence shown here is derived from an EMBL/GenBank/DDBJ whole genome shotgun (WGS) entry which is preliminary data.</text>
</comment>
<dbReference type="PANTHER" id="PTHR38039">
    <property type="entry name" value="TOXIN YOEB"/>
    <property type="match status" value="1"/>
</dbReference>
<evidence type="ECO:0000256" key="6">
    <source>
        <dbReference type="ARBA" id="ARBA00030388"/>
    </source>
</evidence>
<evidence type="ECO:0000256" key="2">
    <source>
        <dbReference type="ARBA" id="ARBA00022649"/>
    </source>
</evidence>
<dbReference type="InterPro" id="IPR035093">
    <property type="entry name" value="RelE/ParE_toxin_dom_sf"/>
</dbReference>
<dbReference type="GO" id="GO:0004519">
    <property type="term" value="F:endonuclease activity"/>
    <property type="evidence" value="ECO:0007669"/>
    <property type="project" value="UniProtKB-KW"/>
</dbReference>
<accession>W2CNF0</accession>
<dbReference type="InterPro" id="IPR009614">
    <property type="entry name" value="YoeB_toxin"/>
</dbReference>
<evidence type="ECO:0000256" key="1">
    <source>
        <dbReference type="ARBA" id="ARBA00008172"/>
    </source>
</evidence>
<reference evidence="7 8" key="1">
    <citation type="submission" date="2013-11" db="EMBL/GenBank/DDBJ databases">
        <title>Single cell genomics of uncultured Tannerella BU063 (oral taxon 286).</title>
        <authorList>
            <person name="Beall C.J."/>
            <person name="Campbell A.G."/>
            <person name="Griffen A.L."/>
            <person name="Podar M."/>
            <person name="Leys E.J."/>
        </authorList>
    </citation>
    <scope>NUCLEOTIDE SEQUENCE [LARGE SCALE GENOMIC DNA]</scope>
    <source>
        <strain evidence="7">Cell 6/7/9</strain>
    </source>
</reference>
<gene>
    <name evidence="7" type="ORF">T231_14750</name>
</gene>
<dbReference type="PANTHER" id="PTHR38039:SF1">
    <property type="entry name" value="TOXIN YOEB"/>
    <property type="match status" value="1"/>
</dbReference>
<evidence type="ECO:0000313" key="7">
    <source>
        <dbReference type="EMBL" id="ETK07962.1"/>
    </source>
</evidence>
<dbReference type="EMBL" id="AYYD01001229">
    <property type="protein sequence ID" value="ETK07962.1"/>
    <property type="molecule type" value="Genomic_DNA"/>
</dbReference>
<dbReference type="Proteomes" id="UP000018874">
    <property type="component" value="Unassembled WGS sequence"/>
</dbReference>
<keyword evidence="8" id="KW-1185">Reference proteome</keyword>
<evidence type="ECO:0000256" key="5">
    <source>
        <dbReference type="ARBA" id="ARBA00022801"/>
    </source>
</evidence>
<evidence type="ECO:0000256" key="4">
    <source>
        <dbReference type="ARBA" id="ARBA00022759"/>
    </source>
</evidence>
<name>W2CNF0_9BACT</name>
<keyword evidence="3" id="KW-0540">Nuclease</keyword>
<dbReference type="Gene3D" id="3.30.2310.20">
    <property type="entry name" value="RelE-like"/>
    <property type="match status" value="1"/>
</dbReference>
<dbReference type="GO" id="GO:0016787">
    <property type="term" value="F:hydrolase activity"/>
    <property type="evidence" value="ECO:0007669"/>
    <property type="project" value="UniProtKB-KW"/>
</dbReference>
<dbReference type="GO" id="GO:0006401">
    <property type="term" value="P:RNA catabolic process"/>
    <property type="evidence" value="ECO:0007669"/>
    <property type="project" value="InterPro"/>
</dbReference>
<protein>
    <recommendedName>
        <fullName evidence="6">Putative mRNA interferase YoeB</fullName>
    </recommendedName>
</protein>
<comment type="similarity">
    <text evidence="1">Belongs to the YoeB family.</text>
</comment>
<evidence type="ECO:0000256" key="3">
    <source>
        <dbReference type="ARBA" id="ARBA00022722"/>
    </source>
</evidence>
<keyword evidence="4" id="KW-0255">Endonuclease</keyword>
<dbReference type="PATRIC" id="fig|1411021.3.peg.1987"/>
<dbReference type="AlphaFoldDB" id="W2CNF0"/>
<organism evidence="7 8">
    <name type="scientific">Tannerella sp. oral taxon BU063 isolate Cell 6/7/9</name>
    <dbReference type="NCBI Taxonomy" id="1411021"/>
    <lineage>
        <taxon>Bacteria</taxon>
        <taxon>Pseudomonadati</taxon>
        <taxon>Bacteroidota</taxon>
        <taxon>Bacteroidia</taxon>
        <taxon>Bacteroidales</taxon>
        <taxon>Tannerellaceae</taxon>
        <taxon>Tannerella</taxon>
    </lineage>
</organism>
<evidence type="ECO:0000313" key="8">
    <source>
        <dbReference type="Proteomes" id="UP000018874"/>
    </source>
</evidence>
<sequence>MKYKVDFTKDAQKVVKKWKKSNPILFKKLVAILDEISIHPRTGIGHPEPLKGGNDITYSRRISAHDRIIYDIYDEKITVLVIDVEGHYDDK</sequence>
<dbReference type="Pfam" id="PF06769">
    <property type="entry name" value="YoeB_toxin"/>
    <property type="match status" value="1"/>
</dbReference>
<dbReference type="NCBIfam" id="TIGR02116">
    <property type="entry name" value="toxin_Txe_YoeB"/>
    <property type="match status" value="1"/>
</dbReference>
<proteinExistence type="inferred from homology"/>
<dbReference type="SUPFAM" id="SSF143011">
    <property type="entry name" value="RelE-like"/>
    <property type="match status" value="1"/>
</dbReference>
<keyword evidence="5" id="KW-0378">Hydrolase</keyword>
<keyword evidence="2" id="KW-1277">Toxin-antitoxin system</keyword>